<dbReference type="Gene3D" id="1.20.1600.10">
    <property type="entry name" value="Outer membrane efflux proteins (OEP)"/>
    <property type="match status" value="1"/>
</dbReference>
<name>A0ABX2AWU8_9BACT</name>
<keyword evidence="8" id="KW-0732">Signal</keyword>
<evidence type="ECO:0000313" key="10">
    <source>
        <dbReference type="Proteomes" id="UP001193734"/>
    </source>
</evidence>
<evidence type="ECO:0000256" key="2">
    <source>
        <dbReference type="ARBA" id="ARBA00007613"/>
    </source>
</evidence>
<evidence type="ECO:0000256" key="6">
    <source>
        <dbReference type="ARBA" id="ARBA00023136"/>
    </source>
</evidence>
<keyword evidence="6" id="KW-0472">Membrane</keyword>
<dbReference type="RefSeq" id="WP_172174215.1">
    <property type="nucleotide sequence ID" value="NZ_CASGIA010000041.1"/>
</dbReference>
<proteinExistence type="inferred from homology"/>
<dbReference type="PANTHER" id="PTHR30026:SF20">
    <property type="entry name" value="OUTER MEMBRANE PROTEIN TOLC"/>
    <property type="match status" value="1"/>
</dbReference>
<dbReference type="PANTHER" id="PTHR30026">
    <property type="entry name" value="OUTER MEMBRANE PROTEIN TOLC"/>
    <property type="match status" value="1"/>
</dbReference>
<comment type="similarity">
    <text evidence="2">Belongs to the outer membrane factor (OMF) (TC 1.B.17) family.</text>
</comment>
<keyword evidence="7" id="KW-0998">Cell outer membrane</keyword>
<reference evidence="9 10" key="1">
    <citation type="submission" date="2020-05" db="EMBL/GenBank/DDBJ databases">
        <title>Distinct polysaccharide utilization as determinants for interspecies competition between intestinal Prevotella spp.</title>
        <authorList>
            <person name="Galvez E.J.C."/>
            <person name="Iljazovic A."/>
            <person name="Strowig T."/>
        </authorList>
    </citation>
    <scope>NUCLEOTIDE SEQUENCE [LARGE SCALE GENOMIC DNA]</scope>
    <source>
        <strain evidence="9 10">PROD</strain>
    </source>
</reference>
<dbReference type="SUPFAM" id="SSF56954">
    <property type="entry name" value="Outer membrane efflux proteins (OEP)"/>
    <property type="match status" value="1"/>
</dbReference>
<evidence type="ECO:0000256" key="8">
    <source>
        <dbReference type="SAM" id="SignalP"/>
    </source>
</evidence>
<accession>A0ABX2AWU8</accession>
<keyword evidence="3" id="KW-0813">Transport</keyword>
<keyword evidence="10" id="KW-1185">Reference proteome</keyword>
<keyword evidence="5" id="KW-0812">Transmembrane</keyword>
<dbReference type="Proteomes" id="UP001193734">
    <property type="component" value="Unassembled WGS sequence"/>
</dbReference>
<dbReference type="GeneID" id="82158019"/>
<gene>
    <name evidence="9" type="ORF">HPS55_09620</name>
</gene>
<feature type="chain" id="PRO_5046678970" evidence="8">
    <location>
        <begin position="26"/>
        <end position="493"/>
    </location>
</feature>
<keyword evidence="4" id="KW-1134">Transmembrane beta strand</keyword>
<comment type="subcellular location">
    <subcellularLocation>
        <location evidence="1">Cell outer membrane</location>
    </subcellularLocation>
</comment>
<dbReference type="InterPro" id="IPR051906">
    <property type="entry name" value="TolC-like"/>
</dbReference>
<protein>
    <submittedName>
        <fullName evidence="9">TolC family protein</fullName>
    </submittedName>
</protein>
<dbReference type="Pfam" id="PF02321">
    <property type="entry name" value="OEP"/>
    <property type="match status" value="2"/>
</dbReference>
<evidence type="ECO:0000256" key="5">
    <source>
        <dbReference type="ARBA" id="ARBA00022692"/>
    </source>
</evidence>
<evidence type="ECO:0000256" key="4">
    <source>
        <dbReference type="ARBA" id="ARBA00022452"/>
    </source>
</evidence>
<evidence type="ECO:0000313" key="9">
    <source>
        <dbReference type="EMBL" id="NPE14571.1"/>
    </source>
</evidence>
<dbReference type="EMBL" id="JABKKE010000015">
    <property type="protein sequence ID" value="NPE14571.1"/>
    <property type="molecule type" value="Genomic_DNA"/>
</dbReference>
<sequence>MKRKRYRIKVSSTVMLYLLCTAGYAQQLTLSDAITIACENSLDAQISRYSYMSSYWQYRSFKAQLMPSVNIGGKLGGFNHSVVEARDPKTGRVNLVNNNTMTNSVTLSVDQQIAATGGKVSLQSYLYRLDQFTYNEKTYNSQPLRISYTQPLRSFNTLKWEKKTAPVEYRIAERTYITALQDITIKVTQLFFNVLSAQSDYRQSMQTVSDRERLYDVAQKRLALTTTTKSEVLQMELSLLNARMAVTKNKITLDDAMYELFSYLRVTDYSRAELIPPYTVPDMTVSVDEVLQKAITNSSHSLEQKLQMLQAEKELAQAKSSRGIQMTLSSELGFTQTGHTMDAAYSRLRDNEIIGLSLSLPIFDWGVSRGRVKMAQARLDMVRTKVEQTHMDYMQDLRKKVTQFNAQPQQCRNALRAQDIAEERYEITRRRYETGAISVTDLNTAQQEMESAKAQYLSQLKTFWSDYYALQKSTLHDWQSGRDITVDFDELMK</sequence>
<evidence type="ECO:0000256" key="7">
    <source>
        <dbReference type="ARBA" id="ARBA00023237"/>
    </source>
</evidence>
<organism evidence="9 10">
    <name type="scientific">Xylanibacter rodentium</name>
    <dbReference type="NCBI Taxonomy" id="2736289"/>
    <lineage>
        <taxon>Bacteria</taxon>
        <taxon>Pseudomonadati</taxon>
        <taxon>Bacteroidota</taxon>
        <taxon>Bacteroidia</taxon>
        <taxon>Bacteroidales</taxon>
        <taxon>Prevotellaceae</taxon>
        <taxon>Xylanibacter</taxon>
    </lineage>
</organism>
<evidence type="ECO:0000256" key="1">
    <source>
        <dbReference type="ARBA" id="ARBA00004442"/>
    </source>
</evidence>
<comment type="caution">
    <text evidence="9">The sequence shown here is derived from an EMBL/GenBank/DDBJ whole genome shotgun (WGS) entry which is preliminary data.</text>
</comment>
<evidence type="ECO:0000256" key="3">
    <source>
        <dbReference type="ARBA" id="ARBA00022448"/>
    </source>
</evidence>
<dbReference type="InterPro" id="IPR003423">
    <property type="entry name" value="OMP_efflux"/>
</dbReference>
<feature type="signal peptide" evidence="8">
    <location>
        <begin position="1"/>
        <end position="25"/>
    </location>
</feature>